<reference evidence="2 3" key="1">
    <citation type="submission" date="2016-10" db="EMBL/GenBank/DDBJ databases">
        <authorList>
            <person name="de Groot N.N."/>
        </authorList>
    </citation>
    <scope>NUCLEOTIDE SEQUENCE [LARGE SCALE GENOMIC DNA]</scope>
    <source>
        <strain evidence="2 3">CGMCC 1.7666</strain>
    </source>
</reference>
<sequence length="380" mass="42044">MSNNRAPGVASVRPRVVLHYWGRRGGGSLFTLLLAQHLKASQDPVDVFLSLADSNDDMVSFRATGLPILTLERPHLSTLWHAGWRLPKRLRMHANELAMLRPDVVIITMNSPFAWPFIYALQRLGIRVAYVAHDAEPHPGDYAALWQRVTQDLLLKSADQIVVLSKSVAQRVTERIPSTRSKISVLSLESVYPTKRTHLPFCATAGDPIRFLFYGRLLPYKGLDLLGQALAPLRTSPGWQLTIAGSGPLEAEIRHTFSEWPQVELELGWISNERTMTLYSTHHLLLCPYTEASQSGVVAEALSWAMPCLVMPSGALPEQIGFGTAGVVAETVDAASFRRSVQIILEEPGRLAELSSASAKLLIERQSETGWIDLSSNQLI</sequence>
<dbReference type="PANTHER" id="PTHR45947">
    <property type="entry name" value="SULFOQUINOVOSYL TRANSFERASE SQD2"/>
    <property type="match status" value="1"/>
</dbReference>
<dbReference type="Proteomes" id="UP000199569">
    <property type="component" value="Unassembled WGS sequence"/>
</dbReference>
<dbReference type="CDD" id="cd03801">
    <property type="entry name" value="GT4_PimA-like"/>
    <property type="match status" value="1"/>
</dbReference>
<dbReference type="RefSeq" id="WP_175493749.1">
    <property type="nucleotide sequence ID" value="NZ_FMVJ01000002.1"/>
</dbReference>
<dbReference type="STRING" id="549386.SAMN02927923_00548"/>
<organism evidence="2 3">
    <name type="scientific">Microvirga guangxiensis</name>
    <dbReference type="NCBI Taxonomy" id="549386"/>
    <lineage>
        <taxon>Bacteria</taxon>
        <taxon>Pseudomonadati</taxon>
        <taxon>Pseudomonadota</taxon>
        <taxon>Alphaproteobacteria</taxon>
        <taxon>Hyphomicrobiales</taxon>
        <taxon>Methylobacteriaceae</taxon>
        <taxon>Microvirga</taxon>
    </lineage>
</organism>
<dbReference type="PANTHER" id="PTHR45947:SF3">
    <property type="entry name" value="SULFOQUINOVOSYL TRANSFERASE SQD2"/>
    <property type="match status" value="1"/>
</dbReference>
<feature type="domain" description="Glycosyltransferase subfamily 4-like N-terminal" evidence="1">
    <location>
        <begin position="25"/>
        <end position="186"/>
    </location>
</feature>
<name>A0A1G5CEA4_9HYPH</name>
<dbReference type="AlphaFoldDB" id="A0A1G5CEA4"/>
<dbReference type="EMBL" id="FMVJ01000002">
    <property type="protein sequence ID" value="SCY00829.1"/>
    <property type="molecule type" value="Genomic_DNA"/>
</dbReference>
<dbReference type="Pfam" id="PF13439">
    <property type="entry name" value="Glyco_transf_4"/>
    <property type="match status" value="1"/>
</dbReference>
<gene>
    <name evidence="2" type="ORF">SAMN02927923_00548</name>
</gene>
<accession>A0A1G5CEA4</accession>
<evidence type="ECO:0000313" key="2">
    <source>
        <dbReference type="EMBL" id="SCY00829.1"/>
    </source>
</evidence>
<protein>
    <submittedName>
        <fullName evidence="2">Glycosyltransferase involved in cell wall bisynthesis</fullName>
    </submittedName>
</protein>
<dbReference type="Pfam" id="PF13692">
    <property type="entry name" value="Glyco_trans_1_4"/>
    <property type="match status" value="1"/>
</dbReference>
<evidence type="ECO:0000313" key="3">
    <source>
        <dbReference type="Proteomes" id="UP000199569"/>
    </source>
</evidence>
<dbReference type="GO" id="GO:0016757">
    <property type="term" value="F:glycosyltransferase activity"/>
    <property type="evidence" value="ECO:0007669"/>
    <property type="project" value="TreeGrafter"/>
</dbReference>
<keyword evidence="3" id="KW-1185">Reference proteome</keyword>
<dbReference type="Gene3D" id="3.40.50.2000">
    <property type="entry name" value="Glycogen Phosphorylase B"/>
    <property type="match status" value="2"/>
</dbReference>
<keyword evidence="2" id="KW-0808">Transferase</keyword>
<dbReference type="SUPFAM" id="SSF53756">
    <property type="entry name" value="UDP-Glycosyltransferase/glycogen phosphorylase"/>
    <property type="match status" value="1"/>
</dbReference>
<dbReference type="InterPro" id="IPR050194">
    <property type="entry name" value="Glycosyltransferase_grp1"/>
</dbReference>
<dbReference type="InterPro" id="IPR028098">
    <property type="entry name" value="Glyco_trans_4-like_N"/>
</dbReference>
<evidence type="ECO:0000259" key="1">
    <source>
        <dbReference type="Pfam" id="PF13439"/>
    </source>
</evidence>
<proteinExistence type="predicted"/>